<proteinExistence type="predicted"/>
<organism evidence="1 2">
    <name type="scientific">Oryzias melastigma</name>
    <name type="common">Marine medaka</name>
    <dbReference type="NCBI Taxonomy" id="30732"/>
    <lineage>
        <taxon>Eukaryota</taxon>
        <taxon>Metazoa</taxon>
        <taxon>Chordata</taxon>
        <taxon>Craniata</taxon>
        <taxon>Vertebrata</taxon>
        <taxon>Euteleostomi</taxon>
        <taxon>Actinopterygii</taxon>
        <taxon>Neopterygii</taxon>
        <taxon>Teleostei</taxon>
        <taxon>Neoteleostei</taxon>
        <taxon>Acanthomorphata</taxon>
        <taxon>Ovalentaria</taxon>
        <taxon>Atherinomorphae</taxon>
        <taxon>Beloniformes</taxon>
        <taxon>Adrianichthyidae</taxon>
        <taxon>Oryziinae</taxon>
        <taxon>Oryzias</taxon>
    </lineage>
</organism>
<dbReference type="EMBL" id="WKFB01000441">
    <property type="protein sequence ID" value="KAF6723070.1"/>
    <property type="molecule type" value="Genomic_DNA"/>
</dbReference>
<dbReference type="Proteomes" id="UP000646548">
    <property type="component" value="Unassembled WGS sequence"/>
</dbReference>
<evidence type="ECO:0000313" key="2">
    <source>
        <dbReference type="Proteomes" id="UP000646548"/>
    </source>
</evidence>
<comment type="caution">
    <text evidence="1">The sequence shown here is derived from an EMBL/GenBank/DDBJ whole genome shotgun (WGS) entry which is preliminary data.</text>
</comment>
<accession>A0A834C5A2</accession>
<dbReference type="AlphaFoldDB" id="A0A834C5A2"/>
<name>A0A834C5A2_ORYME</name>
<protein>
    <submittedName>
        <fullName evidence="1">Uncharacterized protein</fullName>
    </submittedName>
</protein>
<reference evidence="1" key="1">
    <citation type="journal article" name="BMC Genomics">
        <title>Long-read sequencing and de novo genome assembly of marine medaka (Oryzias melastigma).</title>
        <authorList>
            <person name="Liang P."/>
            <person name="Saqib H.S.A."/>
            <person name="Ni X."/>
            <person name="Shen Y."/>
        </authorList>
    </citation>
    <scope>NUCLEOTIDE SEQUENCE</scope>
    <source>
        <strain evidence="1">Bigg-433</strain>
    </source>
</reference>
<sequence length="103" mass="11227">MKSQQKLLPQLWTVASQLCSPPTGSSVSEMTSVLDSHLLNKLRGPPAKVPLCHTVVPLSPSPTTYTVRWQPLSTVQTLQAVNVVFPCYSILGVMKHCLFPGNL</sequence>
<evidence type="ECO:0000313" key="1">
    <source>
        <dbReference type="EMBL" id="KAF6723070.1"/>
    </source>
</evidence>
<gene>
    <name evidence="1" type="ORF">FQA47_008221</name>
</gene>